<proteinExistence type="predicted"/>
<dbReference type="GeneID" id="30985613"/>
<reference evidence="2" key="1">
    <citation type="submission" date="2016-05" db="EMBL/GenBank/DDBJ databases">
        <title>Comparative genomics of biotechnologically important yeasts.</title>
        <authorList>
            <consortium name="DOE Joint Genome Institute"/>
            <person name="Riley R."/>
            <person name="Haridas S."/>
            <person name="Wolfe K.H."/>
            <person name="Lopes M.R."/>
            <person name="Hittinger C.T."/>
            <person name="Goker M."/>
            <person name="Salamov A."/>
            <person name="Wisecaver J."/>
            <person name="Long T.M."/>
            <person name="Aerts A.L."/>
            <person name="Barry K."/>
            <person name="Choi C."/>
            <person name="Clum A."/>
            <person name="Coughlan A.Y."/>
            <person name="Deshpande S."/>
            <person name="Douglass A.P."/>
            <person name="Hanson S.J."/>
            <person name="Klenk H.-P."/>
            <person name="Labutti K."/>
            <person name="Lapidus A."/>
            <person name="Lindquist E."/>
            <person name="Lipzen A."/>
            <person name="Meier-Kolthoff J.P."/>
            <person name="Ohm R.A."/>
            <person name="Otillar R.P."/>
            <person name="Pangilinan J."/>
            <person name="Peng Y."/>
            <person name="Rokas A."/>
            <person name="Rosa C.A."/>
            <person name="Scheuner C."/>
            <person name="Sibirny A.A."/>
            <person name="Slot J.C."/>
            <person name="Stielow J.B."/>
            <person name="Sun H."/>
            <person name="Kurtzman C.P."/>
            <person name="Blackwell M."/>
            <person name="Grigoriev I.V."/>
            <person name="Jeffries T.W."/>
        </authorList>
    </citation>
    <scope>NUCLEOTIDE SEQUENCE [LARGE SCALE GENOMIC DNA]</scope>
    <source>
        <strain evidence="2">NRRL Y-17324</strain>
    </source>
</reference>
<dbReference type="EMBL" id="KV453910">
    <property type="protein sequence ID" value="ODV80764.1"/>
    <property type="molecule type" value="Genomic_DNA"/>
</dbReference>
<dbReference type="AlphaFoldDB" id="A0A1E4SMK9"/>
<name>A0A1E4SMK9_9ASCO</name>
<keyword evidence="2" id="KW-1185">Reference proteome</keyword>
<dbReference type="RefSeq" id="XP_020065886.1">
    <property type="nucleotide sequence ID" value="XM_020211477.1"/>
</dbReference>
<accession>A0A1E4SMK9</accession>
<evidence type="ECO:0000313" key="1">
    <source>
        <dbReference type="EMBL" id="ODV80764.1"/>
    </source>
</evidence>
<evidence type="ECO:0000313" key="2">
    <source>
        <dbReference type="Proteomes" id="UP000094285"/>
    </source>
</evidence>
<gene>
    <name evidence="1" type="ORF">CANTADRAFT_88674</name>
</gene>
<sequence>MDFTAPAGSSAIGLSAVGPVQTVTIGLSPGMLVLAKDMPSITMLGNALRNVTNSQALAKPGELVGRRTDQTLPVCPMRTINH</sequence>
<dbReference type="Proteomes" id="UP000094285">
    <property type="component" value="Unassembled WGS sequence"/>
</dbReference>
<protein>
    <submittedName>
        <fullName evidence="1">Uncharacterized protein</fullName>
    </submittedName>
</protein>
<organism evidence="1 2">
    <name type="scientific">Suhomyces tanzawaensis NRRL Y-17324</name>
    <dbReference type="NCBI Taxonomy" id="984487"/>
    <lineage>
        <taxon>Eukaryota</taxon>
        <taxon>Fungi</taxon>
        <taxon>Dikarya</taxon>
        <taxon>Ascomycota</taxon>
        <taxon>Saccharomycotina</taxon>
        <taxon>Pichiomycetes</taxon>
        <taxon>Debaryomycetaceae</taxon>
        <taxon>Suhomyces</taxon>
    </lineage>
</organism>